<dbReference type="Pfam" id="PF00990">
    <property type="entry name" value="GGDEF"/>
    <property type="match status" value="1"/>
</dbReference>
<dbReference type="InterPro" id="IPR043128">
    <property type="entry name" value="Rev_trsase/Diguanyl_cyclase"/>
</dbReference>
<dbReference type="InterPro" id="IPR035919">
    <property type="entry name" value="EAL_sf"/>
</dbReference>
<evidence type="ECO:0000259" key="2">
    <source>
        <dbReference type="PROSITE" id="PS50887"/>
    </source>
</evidence>
<protein>
    <submittedName>
        <fullName evidence="3">EAL domain-containing protein</fullName>
    </submittedName>
</protein>
<dbReference type="GO" id="GO:0071111">
    <property type="term" value="F:cyclic-guanylate-specific phosphodiesterase activity"/>
    <property type="evidence" value="ECO:0007669"/>
    <property type="project" value="InterPro"/>
</dbReference>
<feature type="domain" description="EAL" evidence="1">
    <location>
        <begin position="184"/>
        <end position="437"/>
    </location>
</feature>
<gene>
    <name evidence="3" type="ORF">EJG51_011045</name>
</gene>
<organism evidence="3 4">
    <name type="scientific">Undibacterium piscinae</name>
    <dbReference type="NCBI Taxonomy" id="2495591"/>
    <lineage>
        <taxon>Bacteria</taxon>
        <taxon>Pseudomonadati</taxon>
        <taxon>Pseudomonadota</taxon>
        <taxon>Betaproteobacteria</taxon>
        <taxon>Burkholderiales</taxon>
        <taxon>Oxalobacteraceae</taxon>
        <taxon>Undibacterium</taxon>
    </lineage>
</organism>
<reference evidence="3 4" key="1">
    <citation type="journal article" date="2019" name="Int. J. Syst. Evol. Microbiol.">
        <title>Undibacterium piscinae sp. nov., isolated from Korean shiner intestine.</title>
        <authorList>
            <person name="Lee S.Y."/>
            <person name="Kang W."/>
            <person name="Kim P.S."/>
            <person name="Kim H.S."/>
            <person name="Sung H."/>
            <person name="Shin N.R."/>
            <person name="Whon T.W."/>
            <person name="Yun J.H."/>
            <person name="Lee J.Y."/>
            <person name="Lee J.Y."/>
            <person name="Jung M.J."/>
            <person name="Jeong Y.S."/>
            <person name="Tak E.J."/>
            <person name="Han J.E."/>
            <person name="Hyun D.W."/>
            <person name="Kang M.S."/>
            <person name="Lee K.E."/>
            <person name="Lee B.H."/>
            <person name="Bae J.W."/>
        </authorList>
    </citation>
    <scope>NUCLEOTIDE SEQUENCE [LARGE SCALE GENOMIC DNA]</scope>
    <source>
        <strain evidence="3 4">S11R28</strain>
    </source>
</reference>
<dbReference type="EMBL" id="CP051152">
    <property type="protein sequence ID" value="QJQ06300.1"/>
    <property type="molecule type" value="Genomic_DNA"/>
</dbReference>
<proteinExistence type="predicted"/>
<dbReference type="InterPro" id="IPR029787">
    <property type="entry name" value="Nucleotide_cyclase"/>
</dbReference>
<dbReference type="InterPro" id="IPR050706">
    <property type="entry name" value="Cyclic-di-GMP_PDE-like"/>
</dbReference>
<feature type="domain" description="GGDEF" evidence="2">
    <location>
        <begin position="44"/>
        <end position="176"/>
    </location>
</feature>
<dbReference type="AlphaFoldDB" id="A0A6M4A6F5"/>
<keyword evidence="4" id="KW-1185">Reference proteome</keyword>
<accession>A0A6M4A6F5</accession>
<name>A0A6M4A6F5_9BURK</name>
<dbReference type="SUPFAM" id="SSF55073">
    <property type="entry name" value="Nucleotide cyclase"/>
    <property type="match status" value="1"/>
</dbReference>
<evidence type="ECO:0000313" key="4">
    <source>
        <dbReference type="Proteomes" id="UP000274350"/>
    </source>
</evidence>
<dbReference type="SMART" id="SM00052">
    <property type="entry name" value="EAL"/>
    <property type="match status" value="1"/>
</dbReference>
<evidence type="ECO:0000259" key="1">
    <source>
        <dbReference type="PROSITE" id="PS50883"/>
    </source>
</evidence>
<sequence length="440" mass="49012">MPQLSDLIPAPTAAARPLQDTELSCLDAFIERLDDEVGAASATASVAVLVLSLRRSDRIHALMHPDYALAARQSFFDRVQNILRDKDQFVFVSEDECWFILPQLSSEALAILATHRLLNALSKPLKVDAHTIFFSPCIGVACAPMHGQSAMSLLRAADSAQQKARRDNHPFLLAEARHGHGNMQADLQTALEQVLDSNQLNMCYQPKVDLRSRRVVSVEALVRWPTEHALAVATNILIDTAERCGLIEMLTMRVFNQVLAQQVAWKNAGMEMLVWVNLSAHLLSHEQLPKILSRALDIWGIPAAAIGLEITESALINDIEHTTDLLFELKDLGFHLSIDDFGTGYSSLAYLRRFPIDELKIDRMFIHGMTESIQDKQIVQSIIGLAHNFGLPVVAEGVEQENTLDALEQMGCDQIQGYLFAKPMPGEALIDWCHNFHLTR</sequence>
<dbReference type="Proteomes" id="UP000274350">
    <property type="component" value="Chromosome"/>
</dbReference>
<evidence type="ECO:0000313" key="3">
    <source>
        <dbReference type="EMBL" id="QJQ06300.1"/>
    </source>
</evidence>
<dbReference type="CDD" id="cd01948">
    <property type="entry name" value="EAL"/>
    <property type="match status" value="1"/>
</dbReference>
<dbReference type="InterPro" id="IPR000160">
    <property type="entry name" value="GGDEF_dom"/>
</dbReference>
<dbReference type="PROSITE" id="PS50883">
    <property type="entry name" value="EAL"/>
    <property type="match status" value="1"/>
</dbReference>
<dbReference type="SUPFAM" id="SSF141868">
    <property type="entry name" value="EAL domain-like"/>
    <property type="match status" value="1"/>
</dbReference>
<dbReference type="KEGG" id="upi:EJG51_011045"/>
<dbReference type="PANTHER" id="PTHR33121">
    <property type="entry name" value="CYCLIC DI-GMP PHOSPHODIESTERASE PDEF"/>
    <property type="match status" value="1"/>
</dbReference>
<dbReference type="Gene3D" id="3.20.20.450">
    <property type="entry name" value="EAL domain"/>
    <property type="match status" value="1"/>
</dbReference>
<dbReference type="Pfam" id="PF00563">
    <property type="entry name" value="EAL"/>
    <property type="match status" value="1"/>
</dbReference>
<dbReference type="PANTHER" id="PTHR33121:SF79">
    <property type="entry name" value="CYCLIC DI-GMP PHOSPHODIESTERASE PDED-RELATED"/>
    <property type="match status" value="1"/>
</dbReference>
<dbReference type="PROSITE" id="PS50887">
    <property type="entry name" value="GGDEF"/>
    <property type="match status" value="1"/>
</dbReference>
<dbReference type="SMART" id="SM00267">
    <property type="entry name" value="GGDEF"/>
    <property type="match status" value="1"/>
</dbReference>
<dbReference type="InterPro" id="IPR001633">
    <property type="entry name" value="EAL_dom"/>
</dbReference>
<dbReference type="Gene3D" id="3.30.70.270">
    <property type="match status" value="1"/>
</dbReference>